<dbReference type="CDD" id="cd05154">
    <property type="entry name" value="ACAD10_11_N-like"/>
    <property type="match status" value="1"/>
</dbReference>
<dbReference type="InterPro" id="IPR002575">
    <property type="entry name" value="Aminoglycoside_PTrfase"/>
</dbReference>
<gene>
    <name evidence="2" type="ORF">NSK_006413</name>
</gene>
<dbReference type="Gene3D" id="3.30.200.20">
    <property type="entry name" value="Phosphorylase Kinase, domain 1"/>
    <property type="match status" value="1"/>
</dbReference>
<dbReference type="Pfam" id="PF01636">
    <property type="entry name" value="APH"/>
    <property type="match status" value="1"/>
</dbReference>
<name>A0A4D9CXK6_9STRA</name>
<evidence type="ECO:0000313" key="2">
    <source>
        <dbReference type="EMBL" id="TFJ82293.1"/>
    </source>
</evidence>
<dbReference type="InterPro" id="IPR041726">
    <property type="entry name" value="ACAD10_11_N"/>
</dbReference>
<dbReference type="PANTHER" id="PTHR47829">
    <property type="entry name" value="HYDROLASE, PUTATIVE (AFU_ORTHOLOGUE AFUA_1G12880)-RELATED"/>
    <property type="match status" value="1"/>
</dbReference>
<evidence type="ECO:0000259" key="1">
    <source>
        <dbReference type="Pfam" id="PF01636"/>
    </source>
</evidence>
<dbReference type="Gene3D" id="1.10.150.240">
    <property type="entry name" value="Putative phosphatase, domain 2"/>
    <property type="match status" value="1"/>
</dbReference>
<dbReference type="EMBL" id="SDOX01000118">
    <property type="protein sequence ID" value="TFJ82293.1"/>
    <property type="molecule type" value="Genomic_DNA"/>
</dbReference>
<reference evidence="2 3" key="1">
    <citation type="submission" date="2019-01" db="EMBL/GenBank/DDBJ databases">
        <title>Nuclear Genome Assembly of the Microalgal Biofuel strain Nannochloropsis salina CCMP1776.</title>
        <authorList>
            <person name="Hovde B."/>
        </authorList>
    </citation>
    <scope>NUCLEOTIDE SEQUENCE [LARGE SCALE GENOMIC DNA]</scope>
    <source>
        <strain evidence="2 3">CCMP1776</strain>
    </source>
</reference>
<dbReference type="InterPro" id="IPR036412">
    <property type="entry name" value="HAD-like_sf"/>
</dbReference>
<dbReference type="Proteomes" id="UP000355283">
    <property type="component" value="Unassembled WGS sequence"/>
</dbReference>
<dbReference type="InterPro" id="IPR023214">
    <property type="entry name" value="HAD_sf"/>
</dbReference>
<accession>A0A4D9CXK6</accession>
<dbReference type="SUPFAM" id="SSF56112">
    <property type="entry name" value="Protein kinase-like (PK-like)"/>
    <property type="match status" value="1"/>
</dbReference>
<dbReference type="InterPro" id="IPR023198">
    <property type="entry name" value="PGP-like_dom2"/>
</dbReference>
<dbReference type="SFLD" id="SFLDG01129">
    <property type="entry name" value="C1.5:_HAD__Beta-PGM__Phosphata"/>
    <property type="match status" value="1"/>
</dbReference>
<dbReference type="InterPro" id="IPR052898">
    <property type="entry name" value="ACAD10-like"/>
</dbReference>
<dbReference type="InterPro" id="IPR011009">
    <property type="entry name" value="Kinase-like_dom_sf"/>
</dbReference>
<proteinExistence type="predicted"/>
<dbReference type="CDD" id="cd02603">
    <property type="entry name" value="HAD_sEH-N_like"/>
    <property type="match status" value="1"/>
</dbReference>
<evidence type="ECO:0000313" key="3">
    <source>
        <dbReference type="Proteomes" id="UP000355283"/>
    </source>
</evidence>
<keyword evidence="3" id="KW-1185">Reference proteome</keyword>
<protein>
    <recommendedName>
        <fullName evidence="1">Aminoglycoside phosphotransferase domain-containing protein</fullName>
    </recommendedName>
</protein>
<dbReference type="SFLD" id="SFLDS00003">
    <property type="entry name" value="Haloacid_Dehalogenase"/>
    <property type="match status" value="1"/>
</dbReference>
<sequence length="663" mass="74005">METTDTDALERYLPRILPRDFLAPSVSSTSPPTALHIKATKLEGGQSNPTYLLRLQPSDRQLVLRKKPALVKVASAHAVEREFRVLEALQNSDVPVPPVYHLCEDASVLGTPFYLMGFVEGRIFRDPTLPCIKTSQERAQYYRAMVATLAAIHTLDWRKRSLSTFGKPDGGYFARQLKRLRSVMEKQAENAGYFPGLQEVCSDMLLYSEQPGFKMRDQTCLVHGDFKVDNVVFHPTEPRVIAVLDWELSTLGHPMADLANLAMMFFVPAVPRAPISGLLGLDLEALGIPDEDELVKAYCQLVGRSYPDRAWRFYTAFLFFKNAVILQGVEARRQQGVASSKHAIKLLDLAPILVEIARQHLVEAQERIGQESINNATQEDKKNNVVVSPVKDIEAWAEEVLVVVFDWGGVLTRSSPLAAIRNHERRNGLPAGYLSVAFNSAGDEHGLFQMLERGEVALDDAFLEKWELELTSSRSGQAYVQVAHRVKSAELPIDFRPPYINVRALMYQILSASTTIDPAMLAAVRALRSAGVRTALLTNDFRVAPSFFSPADPEGFDLWSRLEKIHEIFHDPSIFNFVISSATMRARKPEIRIYEALLQRLGFSKKSASRVLFLDDIGRNLKAARSIDIKTMLVKEENKAQIVAALEGLARAKGGGGRLSPRL</sequence>
<feature type="domain" description="Aminoglycoside phosphotransferase" evidence="1">
    <location>
        <begin position="39"/>
        <end position="273"/>
    </location>
</feature>
<dbReference type="PANTHER" id="PTHR47829:SF1">
    <property type="entry name" value="HAD FAMILY PHOSPHATASE"/>
    <property type="match status" value="1"/>
</dbReference>
<dbReference type="Gene3D" id="3.40.50.1000">
    <property type="entry name" value="HAD superfamily/HAD-like"/>
    <property type="match status" value="1"/>
</dbReference>
<dbReference type="OrthoDB" id="191037at2759"/>
<dbReference type="SUPFAM" id="SSF56784">
    <property type="entry name" value="HAD-like"/>
    <property type="match status" value="1"/>
</dbReference>
<comment type="caution">
    <text evidence="2">The sequence shown here is derived from an EMBL/GenBank/DDBJ whole genome shotgun (WGS) entry which is preliminary data.</text>
</comment>
<dbReference type="Pfam" id="PF00702">
    <property type="entry name" value="Hydrolase"/>
    <property type="match status" value="1"/>
</dbReference>
<dbReference type="AlphaFoldDB" id="A0A4D9CXK6"/>
<dbReference type="Gene3D" id="3.90.1200.10">
    <property type="match status" value="1"/>
</dbReference>
<organism evidence="2 3">
    <name type="scientific">Nannochloropsis salina CCMP1776</name>
    <dbReference type="NCBI Taxonomy" id="1027361"/>
    <lineage>
        <taxon>Eukaryota</taxon>
        <taxon>Sar</taxon>
        <taxon>Stramenopiles</taxon>
        <taxon>Ochrophyta</taxon>
        <taxon>Eustigmatophyceae</taxon>
        <taxon>Eustigmatales</taxon>
        <taxon>Monodopsidaceae</taxon>
        <taxon>Microchloropsis</taxon>
        <taxon>Microchloropsis salina</taxon>
    </lineage>
</organism>